<sequence>MVFIISGLEERPGSSSVECMRHGVDGILAAAMVLFRLLVTHIFMEMISIMCRAVPSIVEDHARANSLVA</sequence>
<gene>
    <name evidence="1" type="ORF">E2C01_072771</name>
</gene>
<dbReference type="AlphaFoldDB" id="A0A5B7I822"/>
<keyword evidence="2" id="KW-1185">Reference proteome</keyword>
<reference evidence="1 2" key="1">
    <citation type="submission" date="2019-05" db="EMBL/GenBank/DDBJ databases">
        <title>Another draft genome of Portunus trituberculatus and its Hox gene families provides insights of decapod evolution.</title>
        <authorList>
            <person name="Jeong J.-H."/>
            <person name="Song I."/>
            <person name="Kim S."/>
            <person name="Choi T."/>
            <person name="Kim D."/>
            <person name="Ryu S."/>
            <person name="Kim W."/>
        </authorList>
    </citation>
    <scope>NUCLEOTIDE SEQUENCE [LARGE SCALE GENOMIC DNA]</scope>
    <source>
        <tissue evidence="1">Muscle</tissue>
    </source>
</reference>
<protein>
    <submittedName>
        <fullName evidence="1">Uncharacterized protein</fullName>
    </submittedName>
</protein>
<proteinExistence type="predicted"/>
<comment type="caution">
    <text evidence="1">The sequence shown here is derived from an EMBL/GenBank/DDBJ whole genome shotgun (WGS) entry which is preliminary data.</text>
</comment>
<dbReference type="Proteomes" id="UP000324222">
    <property type="component" value="Unassembled WGS sequence"/>
</dbReference>
<evidence type="ECO:0000313" key="2">
    <source>
        <dbReference type="Proteomes" id="UP000324222"/>
    </source>
</evidence>
<dbReference type="EMBL" id="VSRR010048025">
    <property type="protein sequence ID" value="MPC78285.1"/>
    <property type="molecule type" value="Genomic_DNA"/>
</dbReference>
<evidence type="ECO:0000313" key="1">
    <source>
        <dbReference type="EMBL" id="MPC78285.1"/>
    </source>
</evidence>
<organism evidence="1 2">
    <name type="scientific">Portunus trituberculatus</name>
    <name type="common">Swimming crab</name>
    <name type="synonym">Neptunus trituberculatus</name>
    <dbReference type="NCBI Taxonomy" id="210409"/>
    <lineage>
        <taxon>Eukaryota</taxon>
        <taxon>Metazoa</taxon>
        <taxon>Ecdysozoa</taxon>
        <taxon>Arthropoda</taxon>
        <taxon>Crustacea</taxon>
        <taxon>Multicrustacea</taxon>
        <taxon>Malacostraca</taxon>
        <taxon>Eumalacostraca</taxon>
        <taxon>Eucarida</taxon>
        <taxon>Decapoda</taxon>
        <taxon>Pleocyemata</taxon>
        <taxon>Brachyura</taxon>
        <taxon>Eubrachyura</taxon>
        <taxon>Portunoidea</taxon>
        <taxon>Portunidae</taxon>
        <taxon>Portuninae</taxon>
        <taxon>Portunus</taxon>
    </lineage>
</organism>
<name>A0A5B7I822_PORTR</name>
<accession>A0A5B7I822</accession>